<dbReference type="AlphaFoldDB" id="A0A9I9E9U9"/>
<accession>A0A9I9E9U9</accession>
<protein>
    <submittedName>
        <fullName evidence="1">Uncharacterized protein</fullName>
    </submittedName>
</protein>
<reference evidence="1" key="1">
    <citation type="submission" date="2023-03" db="UniProtKB">
        <authorList>
            <consortium name="EnsemblPlants"/>
        </authorList>
    </citation>
    <scope>IDENTIFICATION</scope>
</reference>
<organism evidence="1">
    <name type="scientific">Cucumis melo</name>
    <name type="common">Muskmelon</name>
    <dbReference type="NCBI Taxonomy" id="3656"/>
    <lineage>
        <taxon>Eukaryota</taxon>
        <taxon>Viridiplantae</taxon>
        <taxon>Streptophyta</taxon>
        <taxon>Embryophyta</taxon>
        <taxon>Tracheophyta</taxon>
        <taxon>Spermatophyta</taxon>
        <taxon>Magnoliopsida</taxon>
        <taxon>eudicotyledons</taxon>
        <taxon>Gunneridae</taxon>
        <taxon>Pentapetalae</taxon>
        <taxon>rosids</taxon>
        <taxon>fabids</taxon>
        <taxon>Cucurbitales</taxon>
        <taxon>Cucurbitaceae</taxon>
        <taxon>Benincaseae</taxon>
        <taxon>Cucumis</taxon>
    </lineage>
</organism>
<evidence type="ECO:0000313" key="1">
    <source>
        <dbReference type="EnsemblPlants" id="MELO3C030849.2.1"/>
    </source>
</evidence>
<sequence>MVSKANQVVLASFNPGNRNRFVMNFVLCGRVLVLSSDLSLVRKVGSLQFYLDLLRTTSKATTRYVTDTLLAIKISLLF</sequence>
<proteinExistence type="predicted"/>
<name>A0A9I9E9U9_CUCME</name>
<dbReference type="EnsemblPlants" id="MELO3C030849.2.1">
    <property type="protein sequence ID" value="MELO3C030849.2.1"/>
    <property type="gene ID" value="MELO3C030849.2"/>
</dbReference>
<dbReference type="Gramene" id="MELO3C030849.2.1">
    <property type="protein sequence ID" value="MELO3C030849.2.1"/>
    <property type="gene ID" value="MELO3C030849.2"/>
</dbReference>